<evidence type="ECO:0000259" key="6">
    <source>
        <dbReference type="PROSITE" id="PS52015"/>
    </source>
</evidence>
<evidence type="ECO:0000313" key="8">
    <source>
        <dbReference type="Proteomes" id="UP000305888"/>
    </source>
</evidence>
<evidence type="ECO:0000256" key="4">
    <source>
        <dbReference type="ARBA" id="ARBA00023136"/>
    </source>
</evidence>
<keyword evidence="3" id="KW-1133">Transmembrane helix</keyword>
<dbReference type="Pfam" id="PF13103">
    <property type="entry name" value="TonB_2"/>
    <property type="match status" value="1"/>
</dbReference>
<dbReference type="InterPro" id="IPR006260">
    <property type="entry name" value="TonB/TolA_C"/>
</dbReference>
<evidence type="ECO:0000313" key="7">
    <source>
        <dbReference type="EMBL" id="QDL91200.1"/>
    </source>
</evidence>
<dbReference type="OrthoDB" id="7722272at2"/>
<name>A0A5B8FVN1_9RHOB</name>
<evidence type="ECO:0000256" key="3">
    <source>
        <dbReference type="ARBA" id="ARBA00022989"/>
    </source>
</evidence>
<keyword evidence="8" id="KW-1185">Reference proteome</keyword>
<dbReference type="SUPFAM" id="SSF74653">
    <property type="entry name" value="TolA/TonB C-terminal domain"/>
    <property type="match status" value="1"/>
</dbReference>
<gene>
    <name evidence="7" type="ORF">FDP22_05030</name>
</gene>
<protein>
    <submittedName>
        <fullName evidence="7">TonB family protein</fullName>
    </submittedName>
</protein>
<accession>A0A5B8FVN1</accession>
<feature type="compositionally biased region" description="Low complexity" evidence="5">
    <location>
        <begin position="69"/>
        <end position="95"/>
    </location>
</feature>
<sequence>MRLKLDFALCIVAALGLHGLLLWRDDGASRRDAGEGGESVVTTVAGSEVASLVEEWDQAPEAVTPPDAPLAEPAPETPPEMDMATAEPVVRAAPPAVTPPPPPVEAPPDAALAAAPPPPAADPSAPGLPDPVTDPDVALSEATPVAPRPDQPRRPDAPTPPEPVFEAPDTAAPPQSAVAPQVAEAPPQRPERTAPKAVRKPAPQQQVRPTATARTGSAAAPSVAGQGETNQRARGTDAVTVSAAERDRIASLRAQYAAAVRSSIARNQRHPRSARGAEGVVNVALTVARGGAVISASVRKGSGVSALDEAALDAIRRVGTFPRAPDGLEGASFSFTIPMMFRR</sequence>
<feature type="compositionally biased region" description="Pro residues" evidence="5">
    <location>
        <begin position="115"/>
        <end position="129"/>
    </location>
</feature>
<keyword evidence="4" id="KW-0472">Membrane</keyword>
<dbReference type="KEGG" id="ppru:FDP22_05030"/>
<evidence type="ECO:0000256" key="2">
    <source>
        <dbReference type="ARBA" id="ARBA00022692"/>
    </source>
</evidence>
<evidence type="ECO:0000256" key="1">
    <source>
        <dbReference type="ARBA" id="ARBA00004167"/>
    </source>
</evidence>
<evidence type="ECO:0000256" key="5">
    <source>
        <dbReference type="SAM" id="MobiDB-lite"/>
    </source>
</evidence>
<dbReference type="GO" id="GO:0055085">
    <property type="term" value="P:transmembrane transport"/>
    <property type="evidence" value="ECO:0007669"/>
    <property type="project" value="InterPro"/>
</dbReference>
<organism evidence="7 8">
    <name type="scientific">Paroceanicella profunda</name>
    <dbReference type="NCBI Taxonomy" id="2579971"/>
    <lineage>
        <taxon>Bacteria</taxon>
        <taxon>Pseudomonadati</taxon>
        <taxon>Pseudomonadota</taxon>
        <taxon>Alphaproteobacteria</taxon>
        <taxon>Rhodobacterales</taxon>
        <taxon>Paracoccaceae</taxon>
        <taxon>Paroceanicella</taxon>
    </lineage>
</organism>
<comment type="subcellular location">
    <subcellularLocation>
        <location evidence="1">Membrane</location>
        <topology evidence="1">Single-pass membrane protein</topology>
    </subcellularLocation>
</comment>
<dbReference type="Gene3D" id="3.30.1150.10">
    <property type="match status" value="1"/>
</dbReference>
<feature type="region of interest" description="Disordered" evidence="5">
    <location>
        <begin position="57"/>
        <end position="241"/>
    </location>
</feature>
<dbReference type="GO" id="GO:0016020">
    <property type="term" value="C:membrane"/>
    <property type="evidence" value="ECO:0007669"/>
    <property type="project" value="UniProtKB-SubCell"/>
</dbReference>
<feature type="compositionally biased region" description="Pro residues" evidence="5">
    <location>
        <begin position="96"/>
        <end position="106"/>
    </location>
</feature>
<feature type="domain" description="TonB C-terminal" evidence="6">
    <location>
        <begin position="255"/>
        <end position="343"/>
    </location>
</feature>
<dbReference type="InterPro" id="IPR037682">
    <property type="entry name" value="TonB_C"/>
</dbReference>
<feature type="compositionally biased region" description="Low complexity" evidence="5">
    <location>
        <begin position="172"/>
        <end position="186"/>
    </location>
</feature>
<feature type="compositionally biased region" description="Polar residues" evidence="5">
    <location>
        <begin position="203"/>
        <end position="215"/>
    </location>
</feature>
<proteinExistence type="predicted"/>
<dbReference type="Proteomes" id="UP000305888">
    <property type="component" value="Chromosome"/>
</dbReference>
<dbReference type="NCBIfam" id="TIGR01352">
    <property type="entry name" value="tonB_Cterm"/>
    <property type="match status" value="1"/>
</dbReference>
<reference evidence="7 8" key="1">
    <citation type="submission" date="2019-06" db="EMBL/GenBank/DDBJ databases">
        <title>Genome sequence of Rhodobacteraceae bacterium D4M1.</title>
        <authorList>
            <person name="Cao J."/>
        </authorList>
    </citation>
    <scope>NUCLEOTIDE SEQUENCE [LARGE SCALE GENOMIC DNA]</scope>
    <source>
        <strain evidence="7 8">D4M1</strain>
    </source>
</reference>
<dbReference type="RefSeq" id="WP_138575598.1">
    <property type="nucleotide sequence ID" value="NZ_CP040818.1"/>
</dbReference>
<dbReference type="EMBL" id="CP040818">
    <property type="protein sequence ID" value="QDL91200.1"/>
    <property type="molecule type" value="Genomic_DNA"/>
</dbReference>
<keyword evidence="2" id="KW-0812">Transmembrane</keyword>
<dbReference type="PROSITE" id="PS52015">
    <property type="entry name" value="TONB_CTD"/>
    <property type="match status" value="1"/>
</dbReference>
<dbReference type="AlphaFoldDB" id="A0A5B8FVN1"/>